<dbReference type="eggNOG" id="ENOG502SS3X">
    <property type="taxonomic scope" value="Eukaryota"/>
</dbReference>
<dbReference type="PANTHER" id="PTHR24148">
    <property type="entry name" value="ANKYRIN REPEAT DOMAIN-CONTAINING PROTEIN 39 HOMOLOG-RELATED"/>
    <property type="match status" value="1"/>
</dbReference>
<dbReference type="RefSeq" id="XP_007781083.1">
    <property type="nucleotide sequence ID" value="XM_007782893.1"/>
</dbReference>
<dbReference type="OrthoDB" id="2157530at2759"/>
<dbReference type="EMBL" id="JH767576">
    <property type="protein sequence ID" value="EON65766.1"/>
    <property type="molecule type" value="Genomic_DNA"/>
</dbReference>
<dbReference type="Proteomes" id="UP000016924">
    <property type="component" value="Unassembled WGS sequence"/>
</dbReference>
<evidence type="ECO:0000313" key="4">
    <source>
        <dbReference type="Proteomes" id="UP000016924"/>
    </source>
</evidence>
<dbReference type="Pfam" id="PF26639">
    <property type="entry name" value="Het-6_barrel"/>
    <property type="match status" value="1"/>
</dbReference>
<dbReference type="GeneID" id="19902316"/>
<feature type="region of interest" description="Disordered" evidence="1">
    <location>
        <begin position="77"/>
        <end position="103"/>
    </location>
</feature>
<evidence type="ECO:0000259" key="2">
    <source>
        <dbReference type="Pfam" id="PF06985"/>
    </source>
</evidence>
<accession>R7YVS8</accession>
<dbReference type="AlphaFoldDB" id="R7YVS8"/>
<sequence length="745" mass="83133">MSKRQAGQLPQGLVAADASAAKRARVEDVPCKTRKRTAAMRSEHAMILRSQHRSQSNSRGPPQQRYGELGRTAATANTNASGDAHAPSDRCMTSSTRVPSHASNRRILRSALYKPLDPSRREIRLITLAGGEFSDDIRCSLSAVSLDNEPVYEALSYVWGDPDVMLPMTLQGGLHQVTTNLEAALRHLRYHDRPRVLWVDAVCINQKDLLERQKQVLLMGDVFRTASVVLCWLGEESEDSALAFDAFETWPKDSEIHWDPDETPGIDPRTSGIEYANAVWRLSRRRYFKRLWIVQEMILGKSHQLICGNRQSSTDELLRIVKCVVAHRTTCMCMNRHHRKEFSFAALGGLAMSAKALTFRRTGELDKAEILHLLATFRAHRCSDPRDHIYGLLSIASDTPHVVPGYNTPVPLVYEQFTVDNIKTHQNLDVLSQVLPSSTVLSTRIPTGLPTWVPDWSATLVHRGISTNAYNRFVNIREYNSSVGSTANVRQPGRGRLAVRGVPLGTIARLGSAVVEDMSKNDVVEFIESGMHFAMLETLPNRSYPGGLDFAHSSATGMSDFPAVSNNAAYDPRVSMAACAASQTTYCDALWMTFCGSIVPDFFKSASESNVIISTSTTEPWWNHSFYNTRWEYWKMPVDELLPLGLSRERAMLERQAFVSRLGSTMYMRRLFMSDAQHEWLGSAPVDAEVGDTIAILAGGKVPYILRQKEVNGERVFHFIGDAYVHGIMNGEGMALGEMEEIVLV</sequence>
<dbReference type="InterPro" id="IPR010730">
    <property type="entry name" value="HET"/>
</dbReference>
<organism evidence="3 4">
    <name type="scientific">Coniosporium apollinis (strain CBS 100218)</name>
    <name type="common">Rock-inhabiting black yeast</name>
    <dbReference type="NCBI Taxonomy" id="1168221"/>
    <lineage>
        <taxon>Eukaryota</taxon>
        <taxon>Fungi</taxon>
        <taxon>Dikarya</taxon>
        <taxon>Ascomycota</taxon>
        <taxon>Pezizomycotina</taxon>
        <taxon>Dothideomycetes</taxon>
        <taxon>Dothideomycetes incertae sedis</taxon>
        <taxon>Coniosporium</taxon>
    </lineage>
</organism>
<reference evidence="4" key="1">
    <citation type="submission" date="2012-06" db="EMBL/GenBank/DDBJ databases">
        <title>The genome sequence of Coniosporium apollinis CBS 100218.</title>
        <authorList>
            <consortium name="The Broad Institute Genome Sequencing Platform"/>
            <person name="Cuomo C."/>
            <person name="Gorbushina A."/>
            <person name="Noack S."/>
            <person name="Walker B."/>
            <person name="Young S.K."/>
            <person name="Zeng Q."/>
            <person name="Gargeya S."/>
            <person name="Fitzgerald M."/>
            <person name="Haas B."/>
            <person name="Abouelleil A."/>
            <person name="Alvarado L."/>
            <person name="Arachchi H.M."/>
            <person name="Berlin A.M."/>
            <person name="Chapman S.B."/>
            <person name="Goldberg J."/>
            <person name="Griggs A."/>
            <person name="Gujja S."/>
            <person name="Hansen M."/>
            <person name="Howarth C."/>
            <person name="Imamovic A."/>
            <person name="Larimer J."/>
            <person name="McCowan C."/>
            <person name="Montmayeur A."/>
            <person name="Murphy C."/>
            <person name="Neiman D."/>
            <person name="Pearson M."/>
            <person name="Priest M."/>
            <person name="Roberts A."/>
            <person name="Saif S."/>
            <person name="Shea T."/>
            <person name="Sisk P."/>
            <person name="Sykes S."/>
            <person name="Wortman J."/>
            <person name="Nusbaum C."/>
            <person name="Birren B."/>
        </authorList>
    </citation>
    <scope>NUCLEOTIDE SEQUENCE [LARGE SCALE GENOMIC DNA]</scope>
    <source>
        <strain evidence="4">CBS 100218</strain>
    </source>
</reference>
<dbReference type="InterPro" id="IPR052895">
    <property type="entry name" value="HetReg/Transcr_Mod"/>
</dbReference>
<gene>
    <name evidence="3" type="ORF">W97_05005</name>
</gene>
<dbReference type="HOGENOM" id="CLU_004184_7_2_1"/>
<feature type="region of interest" description="Disordered" evidence="1">
    <location>
        <begin position="47"/>
        <end position="66"/>
    </location>
</feature>
<dbReference type="STRING" id="1168221.R7YVS8"/>
<dbReference type="PANTHER" id="PTHR24148:SF73">
    <property type="entry name" value="HET DOMAIN PROTEIN (AFU_ORTHOLOGUE AFUA_8G01020)"/>
    <property type="match status" value="1"/>
</dbReference>
<evidence type="ECO:0000256" key="1">
    <source>
        <dbReference type="SAM" id="MobiDB-lite"/>
    </source>
</evidence>
<feature type="compositionally biased region" description="Polar residues" evidence="1">
    <location>
        <begin position="91"/>
        <end position="102"/>
    </location>
</feature>
<name>R7YVS8_CONA1</name>
<feature type="region of interest" description="Disordered" evidence="1">
    <location>
        <begin position="1"/>
        <end position="42"/>
    </location>
</feature>
<proteinExistence type="predicted"/>
<dbReference type="Pfam" id="PF06985">
    <property type="entry name" value="HET"/>
    <property type="match status" value="1"/>
</dbReference>
<feature type="domain" description="Heterokaryon incompatibility" evidence="2">
    <location>
        <begin position="152"/>
        <end position="296"/>
    </location>
</feature>
<protein>
    <recommendedName>
        <fullName evidence="2">Heterokaryon incompatibility domain-containing protein</fullName>
    </recommendedName>
</protein>
<evidence type="ECO:0000313" key="3">
    <source>
        <dbReference type="EMBL" id="EON65766.1"/>
    </source>
</evidence>
<keyword evidence="4" id="KW-1185">Reference proteome</keyword>